<dbReference type="EMBL" id="MT733020">
    <property type="protein sequence ID" value="QOD39481.1"/>
    <property type="molecule type" value="Genomic_DNA"/>
</dbReference>
<reference evidence="1" key="1">
    <citation type="submission" date="2020-07" db="EMBL/GenBank/DDBJ databases">
        <title>Diversity of sea star-associated densoviruses and transcribed endogenized viral elements of densovirus origin.</title>
        <authorList>
            <person name="Jackson E.W."/>
            <person name="Hewson I."/>
        </authorList>
    </citation>
    <scope>NUCLEOTIDE SEQUENCE</scope>
</reference>
<protein>
    <submittedName>
        <fullName evidence="1">NS3</fullName>
    </submittedName>
</protein>
<evidence type="ECO:0000313" key="1">
    <source>
        <dbReference type="EMBL" id="QOD39481.1"/>
    </source>
</evidence>
<accession>A0A7M4CBJ7</accession>
<proteinExistence type="predicted"/>
<organism evidence="1">
    <name type="scientific">uncultured densovirus</name>
    <dbReference type="NCBI Taxonomy" id="748192"/>
    <lineage>
        <taxon>Viruses</taxon>
        <taxon>Monodnaviria</taxon>
        <taxon>Shotokuvirae</taxon>
        <taxon>Cossaviricota</taxon>
        <taxon>Quintoviricetes</taxon>
        <taxon>Piccovirales</taxon>
        <taxon>Parvoviridae</taxon>
        <taxon>Densovirinae</taxon>
        <taxon>environmental samples</taxon>
    </lineage>
</organism>
<name>A0A7M4CBJ7_9VIRU</name>
<sequence length="219" mass="25466">MCPTPPLSDISDEELLIAAPWEAVPDEPEVQAMLTDYYNDWETIEHSFGVDIFWPAYLKEWGWRFAPAVSFSESFNPPHRIYNTLKFLSPLVNRHDFCLNYNEGMIMTPYPNFRVHNELPIFVTNVGLGSVIRCEECQDKDHIDYCEESGLNPGMKMDFHAWYTCPDTFMDDVLKNELTFFCTNCDKFLYNLTDDYNCAVCDNVVVENYCDTFTSTVNE</sequence>
<gene>
    <name evidence="1" type="primary">NS3</name>
</gene>